<feature type="domain" description="Cytosol aminopeptidase" evidence="15">
    <location>
        <begin position="214"/>
        <end position="524"/>
    </location>
</feature>
<keyword evidence="3 17" id="KW-0031">Aminopeptidase</keyword>
<dbReference type="Bgee" id="FBgn0182954">
    <property type="expression patterns" value="Expressed in male reproductive system and 2 other cell types or tissues"/>
</dbReference>
<evidence type="ECO:0000256" key="8">
    <source>
        <dbReference type="ARBA" id="ARBA00029605"/>
    </source>
</evidence>
<dbReference type="GO" id="GO:0004180">
    <property type="term" value="F:carboxypeptidase activity"/>
    <property type="evidence" value="ECO:0007669"/>
    <property type="project" value="RHEA"/>
</dbReference>
<evidence type="ECO:0000259" key="15">
    <source>
        <dbReference type="Pfam" id="PF00883"/>
    </source>
</evidence>
<accession>A0A0J9RE67</accession>
<keyword evidence="4" id="KW-0645">Protease</keyword>
<reference evidence="17" key="1">
    <citation type="journal article" date="2013" name="Genome Res.">
        <title>A second-generation assembly of the Drosophila simulans genome provides new insights into patterns of lineage-specific divergence.</title>
        <authorList>
            <person name="Hu T.T."/>
            <person name="Eisen M.B."/>
            <person name="Thornton K.R."/>
            <person name="Andolfatto P."/>
        </authorList>
    </citation>
    <scope>NUCLEOTIDE SEQUENCE [LARGE SCALE GENOMIC DNA]</scope>
    <source>
        <strain evidence="17">W501</strain>
    </source>
</reference>
<evidence type="ECO:0000256" key="2">
    <source>
        <dbReference type="ARBA" id="ARBA00014190"/>
    </source>
</evidence>
<dbReference type="SUPFAM" id="SSF52949">
    <property type="entry name" value="Macro domain-like"/>
    <property type="match status" value="1"/>
</dbReference>
<dbReference type="PRINTS" id="PR00481">
    <property type="entry name" value="LAMNOPPTDASE"/>
</dbReference>
<dbReference type="KEGG" id="dsi:Dsimw501_GD11201"/>
<evidence type="ECO:0000256" key="13">
    <source>
        <dbReference type="ARBA" id="ARBA00047881"/>
    </source>
</evidence>
<comment type="catalytic activity">
    <reaction evidence="14">
        <text>L-cysteinylglycine + H2O = L-cysteine + glycine</text>
        <dbReference type="Rhea" id="RHEA:28783"/>
        <dbReference type="ChEBI" id="CHEBI:15377"/>
        <dbReference type="ChEBI" id="CHEBI:35235"/>
        <dbReference type="ChEBI" id="CHEBI:57305"/>
        <dbReference type="ChEBI" id="CHEBI:61694"/>
    </reaction>
    <physiologicalReaction direction="left-to-right" evidence="14">
        <dbReference type="Rhea" id="RHEA:28784"/>
    </physiologicalReaction>
</comment>
<dbReference type="Gene3D" id="3.40.220.10">
    <property type="entry name" value="Leucine Aminopeptidase, subunit E, domain 1"/>
    <property type="match status" value="1"/>
</dbReference>
<dbReference type="Proteomes" id="UP000035880">
    <property type="component" value="Chromosome 2R"/>
</dbReference>
<evidence type="ECO:0000256" key="4">
    <source>
        <dbReference type="ARBA" id="ARBA00022670"/>
    </source>
</evidence>
<dbReference type="SUPFAM" id="SSF53187">
    <property type="entry name" value="Zn-dependent exopeptidases"/>
    <property type="match status" value="1"/>
</dbReference>
<dbReference type="InterPro" id="IPR011356">
    <property type="entry name" value="Leucine_aapep/pepB"/>
</dbReference>
<evidence type="ECO:0000256" key="5">
    <source>
        <dbReference type="ARBA" id="ARBA00022801"/>
    </source>
</evidence>
<dbReference type="GO" id="GO:0016008">
    <property type="term" value="C:major mitochondrial derivative"/>
    <property type="evidence" value="ECO:0007669"/>
    <property type="project" value="EnsemblMetazoa"/>
</dbReference>
<organism evidence="17">
    <name type="scientific">Drosophila simulans</name>
    <name type="common">Fruit fly</name>
    <dbReference type="NCBI Taxonomy" id="7240"/>
    <lineage>
        <taxon>Eukaryota</taxon>
        <taxon>Metazoa</taxon>
        <taxon>Ecdysozoa</taxon>
        <taxon>Arthropoda</taxon>
        <taxon>Hexapoda</taxon>
        <taxon>Insecta</taxon>
        <taxon>Pterygota</taxon>
        <taxon>Neoptera</taxon>
        <taxon>Endopterygota</taxon>
        <taxon>Diptera</taxon>
        <taxon>Brachycera</taxon>
        <taxon>Muscomorpha</taxon>
        <taxon>Ephydroidea</taxon>
        <taxon>Drosophilidae</taxon>
        <taxon>Drosophila</taxon>
        <taxon>Sophophora</taxon>
    </lineage>
</organism>
<dbReference type="InterPro" id="IPR008283">
    <property type="entry name" value="Peptidase_M17_N"/>
</dbReference>
<dbReference type="EC" id="3.4.13.23" evidence="7"/>
<evidence type="ECO:0000256" key="11">
    <source>
        <dbReference type="ARBA" id="ARBA00031564"/>
    </source>
</evidence>
<evidence type="ECO:0000256" key="10">
    <source>
        <dbReference type="ARBA" id="ARBA00030997"/>
    </source>
</evidence>
<dbReference type="PANTHER" id="PTHR11963:SF16">
    <property type="entry name" value="CYTOSOL AMINOPEPTIDASE"/>
    <property type="match status" value="1"/>
</dbReference>
<feature type="domain" description="Peptidase M17 leucyl aminopeptidase N-terminal" evidence="16">
    <location>
        <begin position="53"/>
        <end position="184"/>
    </location>
</feature>
<comment type="catalytic activity">
    <reaction evidence="6">
        <text>an S-substituted L-cysteinylglycine + H2O = an S-substituted L-cysteine + glycine</text>
        <dbReference type="Rhea" id="RHEA:60444"/>
        <dbReference type="ChEBI" id="CHEBI:15377"/>
        <dbReference type="ChEBI" id="CHEBI:57305"/>
        <dbReference type="ChEBI" id="CHEBI:58717"/>
        <dbReference type="ChEBI" id="CHEBI:143103"/>
        <dbReference type="EC" id="3.4.13.23"/>
    </reaction>
    <physiologicalReaction direction="left-to-right" evidence="6">
        <dbReference type="Rhea" id="RHEA:60445"/>
    </physiologicalReaction>
</comment>
<gene>
    <name evidence="17" type="primary">Dsim\GD11201</name>
    <name evidence="17" type="ORF">Dsimw501_GD11201</name>
</gene>
<evidence type="ECO:0000256" key="7">
    <source>
        <dbReference type="ARBA" id="ARBA00023625"/>
    </source>
</evidence>
<dbReference type="GO" id="GO:0070006">
    <property type="term" value="F:metalloaminopeptidase activity"/>
    <property type="evidence" value="ECO:0007669"/>
    <property type="project" value="InterPro"/>
</dbReference>
<evidence type="ECO:0000259" key="16">
    <source>
        <dbReference type="Pfam" id="PF02789"/>
    </source>
</evidence>
<dbReference type="GO" id="GO:0006508">
    <property type="term" value="P:proteolysis"/>
    <property type="evidence" value="ECO:0007669"/>
    <property type="project" value="UniProtKB-KW"/>
</dbReference>
<protein>
    <recommendedName>
        <fullName evidence="2">Cytosol aminopeptidase</fullName>
        <ecNumber evidence="7">3.4.13.23</ecNumber>
    </recommendedName>
    <alternativeName>
        <fullName evidence="10">Cysteinylglycine-S-conjugate dipeptidase</fullName>
    </alternativeName>
    <alternativeName>
        <fullName evidence="11">Leucine aminopeptidase 3</fullName>
    </alternativeName>
    <alternativeName>
        <fullName evidence="9">Proline aminopeptidase</fullName>
    </alternativeName>
    <alternativeName>
        <fullName evidence="8">Prolyl aminopeptidase</fullName>
    </alternativeName>
</protein>
<dbReference type="InterPro" id="IPR000819">
    <property type="entry name" value="Peptidase_M17_C"/>
</dbReference>
<evidence type="ECO:0000256" key="9">
    <source>
        <dbReference type="ARBA" id="ARBA00030930"/>
    </source>
</evidence>
<evidence type="ECO:0000256" key="3">
    <source>
        <dbReference type="ARBA" id="ARBA00022438"/>
    </source>
</evidence>
<evidence type="ECO:0000256" key="14">
    <source>
        <dbReference type="ARBA" id="ARBA00049107"/>
    </source>
</evidence>
<evidence type="ECO:0000313" key="17">
    <source>
        <dbReference type="EMBL" id="KMY94277.1"/>
    </source>
</evidence>
<evidence type="ECO:0000256" key="12">
    <source>
        <dbReference type="ARBA" id="ARBA00045966"/>
    </source>
</evidence>
<dbReference type="AlphaFoldDB" id="A0A0J9RE67"/>
<evidence type="ECO:0000256" key="1">
    <source>
        <dbReference type="ARBA" id="ARBA00009528"/>
    </source>
</evidence>
<evidence type="ECO:0000256" key="6">
    <source>
        <dbReference type="ARBA" id="ARBA00023511"/>
    </source>
</evidence>
<name>A0A0J9RE67_DROSI</name>
<dbReference type="InterPro" id="IPR043472">
    <property type="entry name" value="Macro_dom-like"/>
</dbReference>
<dbReference type="PANTHER" id="PTHR11963">
    <property type="entry name" value="LEUCINE AMINOPEPTIDASE-RELATED"/>
    <property type="match status" value="1"/>
</dbReference>
<reference evidence="17" key="2">
    <citation type="submission" date="2014-06" db="EMBL/GenBank/DDBJ databases">
        <authorList>
            <person name="Hu T."/>
            <person name="Eisen M.B."/>
            <person name="Thornton K.R."/>
            <person name="Andolfatto P."/>
        </authorList>
    </citation>
    <scope>NUCLEOTIDE SEQUENCE</scope>
    <source>
        <strain evidence="17">W501</strain>
    </source>
</reference>
<dbReference type="Pfam" id="PF02789">
    <property type="entry name" value="Peptidase_M17_N"/>
    <property type="match status" value="1"/>
</dbReference>
<comment type="similarity">
    <text evidence="1">Belongs to the peptidase M17 family.</text>
</comment>
<keyword evidence="5 17" id="KW-0378">Hydrolase</keyword>
<dbReference type="GO" id="GO:0030145">
    <property type="term" value="F:manganese ion binding"/>
    <property type="evidence" value="ECO:0007669"/>
    <property type="project" value="InterPro"/>
</dbReference>
<proteinExistence type="inferred from homology"/>
<comment type="function">
    <text evidence="12">Cytosolic metallopeptidase that catalyzes the removal of unsubstituted N-terminal hydrophobic amino acids from various peptides. The presence of Zn(2+) ions is essential for the peptidase activity, and the association with other cofactors can modulate the substrate spectificity of the enzyme. For instance, in the presence of Mn(2+), it displays a specific Cys-Gly hydrolyzing activity of Cys-Gly-S-conjugates. Involved in the metabolism of glutathione and in the degradation of glutathione S-conjugates, which may play a role in the control of the cell redox status.</text>
</comment>
<sequence>MTRSQMISSLRRSTLGLFRCHKALIFARIPAFQQVRCKSEDGSCNTCNLQGVVVGLYAKDGDKGLKLSPGGEKFDDRVGGKITELIKESGLNGELGVGRLYKNIDKEYWAVAVVGLGKEGAGFNAEEVIDEGMENVRVCAAVGARALQLQGCTTCHVDGMEYPEQAAEGAAMAVWRYNVNKRKKNRIAIPKLELYGSTDQDAWTRGLFKAESQNLARRLSDTPANQMTPSIFAQATVDALCPCGVSVEVRSMDWIETQNLNSFLMVAKGSCEPPIILEVSYCGTSPEERPILMLGKGLTFNSGGLCLHPKRGMDEYRGAVSGAAVCVAAIRAAAALSLPINVSAVLPLCENMPSGMATKPGDVVTLLNGKTMRIKDISLAGTVLLADPLLYAQSTFKPKLVVEVGSMASGIRKGLGASATGLWTNNSFLWKNFQKAGALTGDRLWRMPLWRYFRKLVAPRASYDICSTGEGHASSCLAAAILYELVPCSDWVHLDTHGTGMLAKHGVPPYLLKDCMTGRPTRSIIQFLYQMACK</sequence>
<dbReference type="GO" id="GO:0005737">
    <property type="term" value="C:cytoplasm"/>
    <property type="evidence" value="ECO:0007669"/>
    <property type="project" value="InterPro"/>
</dbReference>
<dbReference type="OrthoDB" id="412814at2759"/>
<dbReference type="Gene3D" id="3.40.630.10">
    <property type="entry name" value="Zn peptidases"/>
    <property type="match status" value="1"/>
</dbReference>
<comment type="catalytic activity">
    <reaction evidence="13">
        <text>S-benzyl-L-cysteinylglycine + H2O = S-benzyl-L-cysteine + glycine</text>
        <dbReference type="Rhea" id="RHEA:62568"/>
        <dbReference type="ChEBI" id="CHEBI:15377"/>
        <dbReference type="ChEBI" id="CHEBI:57305"/>
        <dbReference type="ChEBI" id="CHEBI:145802"/>
        <dbReference type="ChEBI" id="CHEBI:145803"/>
    </reaction>
    <physiologicalReaction direction="left-to-right" evidence="13">
        <dbReference type="Rhea" id="RHEA:62569"/>
    </physiologicalReaction>
</comment>
<dbReference type="Pfam" id="PF00883">
    <property type="entry name" value="Peptidase_M17"/>
    <property type="match status" value="1"/>
</dbReference>
<dbReference type="EMBL" id="CM002911">
    <property type="protein sequence ID" value="KMY94277.1"/>
    <property type="molecule type" value="Genomic_DNA"/>
</dbReference>
<reference evidence="17" key="3">
    <citation type="submission" date="2015-04" db="EMBL/GenBank/DDBJ databases">
        <authorList>
            <consortium name="FlyBase"/>
        </authorList>
    </citation>
    <scope>NUCLEOTIDE SEQUENCE</scope>
    <source>
        <strain evidence="17">W501</strain>
    </source>
</reference>